<evidence type="ECO:0000256" key="11">
    <source>
        <dbReference type="ARBA" id="ARBA00047281"/>
    </source>
</evidence>
<keyword evidence="7 12" id="KW-0547">Nucleotide-binding</keyword>
<dbReference type="GO" id="GO:0000287">
    <property type="term" value="F:magnesium ion binding"/>
    <property type="evidence" value="ECO:0007669"/>
    <property type="project" value="UniProtKB-UniRule"/>
</dbReference>
<dbReference type="Pfam" id="PF14413">
    <property type="entry name" value="Thg1C"/>
    <property type="match status" value="1"/>
</dbReference>
<evidence type="ECO:0000256" key="10">
    <source>
        <dbReference type="ARBA" id="ARBA00032480"/>
    </source>
</evidence>
<keyword evidence="9 12" id="KW-0342">GTP-binding</keyword>
<comment type="cofactor">
    <cofactor evidence="14">
        <name>Mg(2+)</name>
        <dbReference type="ChEBI" id="CHEBI:18420"/>
    </cofactor>
    <text evidence="14">Binds 2 magnesium ions per subunit.</text>
</comment>
<feature type="binding site" evidence="14">
    <location>
        <position position="29"/>
    </location>
    <ligand>
        <name>Mg(2+)</name>
        <dbReference type="ChEBI" id="CHEBI:18420"/>
        <label>1</label>
        <note>catalytic</note>
    </ligand>
</feature>
<keyword evidence="15" id="KW-0472">Membrane</keyword>
<evidence type="ECO:0000256" key="12">
    <source>
        <dbReference type="PIRNR" id="PIRNR028980"/>
    </source>
</evidence>
<sequence length="240" mass="27466">MANSRYEYVRQFELPDPVLRNTWIVVRVDGKGFHKFTDAHGYAKPNDLRGLHLMNKAATCVCQEFGDILLAYGQSDEYSFVLSKSSSLYSRRSTKLASTFVSLFTSSFVFYWSAFFGDVPLQYPPAFDSRVVCYPSSKNLRDYLAWRQVDCHINNMYNTCFWRLVESGESKQAAEATLCKTLAKDKQELLFSRFGLNYNDVDAIYKRGSLVLREAKTLVVVHDDVVKDGFWAARPGFLAD</sequence>
<dbReference type="Proteomes" id="UP000030745">
    <property type="component" value="Unassembled WGS sequence"/>
</dbReference>
<feature type="binding site" evidence="14">
    <location>
        <position position="29"/>
    </location>
    <ligand>
        <name>Mg(2+)</name>
        <dbReference type="ChEBI" id="CHEBI:18420"/>
        <label>2</label>
        <note>catalytic</note>
    </ligand>
</feature>
<accession>A0A067CRY2</accession>
<proteinExistence type="inferred from homology"/>
<comment type="function">
    <text evidence="12">Adds a GMP to the 5'-end of tRNA(His) after transcription and RNase P cleavage.</text>
</comment>
<keyword evidence="4 12" id="KW-0819">tRNA processing</keyword>
<dbReference type="OMA" id="WKQHTEI"/>
<evidence type="ECO:0000256" key="2">
    <source>
        <dbReference type="ARBA" id="ARBA00012511"/>
    </source>
</evidence>
<keyword evidence="5 12" id="KW-0548">Nucleotidyltransferase</keyword>
<dbReference type="RefSeq" id="XP_012199627.1">
    <property type="nucleotide sequence ID" value="XM_012344237.1"/>
</dbReference>
<feature type="binding site" evidence="14">
    <location>
        <position position="76"/>
    </location>
    <ligand>
        <name>Mg(2+)</name>
        <dbReference type="ChEBI" id="CHEBI:18420"/>
        <label>2</label>
        <note>catalytic</note>
    </ligand>
</feature>
<keyword evidence="3 12" id="KW-0808">Transferase</keyword>
<evidence type="ECO:0000313" key="18">
    <source>
        <dbReference type="EMBL" id="KDO29562.1"/>
    </source>
</evidence>
<keyword evidence="15" id="KW-0812">Transmembrane</keyword>
<evidence type="ECO:0000256" key="5">
    <source>
        <dbReference type="ARBA" id="ARBA00022695"/>
    </source>
</evidence>
<feature type="binding site" evidence="14">
    <location>
        <position position="76"/>
    </location>
    <ligand>
        <name>Mg(2+)</name>
        <dbReference type="ChEBI" id="CHEBI:18420"/>
        <label>1</label>
        <note>catalytic</note>
    </ligand>
</feature>
<evidence type="ECO:0000256" key="9">
    <source>
        <dbReference type="ARBA" id="ARBA00023134"/>
    </source>
</evidence>
<dbReference type="FunFam" id="3.30.70.3000:FF:000001">
    <property type="entry name" value="tRNA(His) guanylyltransferase"/>
    <property type="match status" value="1"/>
</dbReference>
<dbReference type="PANTHER" id="PTHR12729">
    <property type="entry name" value="TRNA(HIS) GUANYLYLTRANSFERASE-RELATED"/>
    <property type="match status" value="1"/>
</dbReference>
<feature type="binding site" evidence="13">
    <location>
        <begin position="75"/>
        <end position="76"/>
    </location>
    <ligand>
        <name>GTP</name>
        <dbReference type="ChEBI" id="CHEBI:37565"/>
    </ligand>
</feature>
<keyword evidence="19" id="KW-1185">Reference proteome</keyword>
<dbReference type="EC" id="2.7.7.79" evidence="2 12"/>
<keyword evidence="8 12" id="KW-0460">Magnesium</keyword>
<reference evidence="18 19" key="1">
    <citation type="journal article" date="2013" name="PLoS Genet.">
        <title>Distinctive expansion of potential virulence genes in the genome of the oomycete fish pathogen Saprolegnia parasitica.</title>
        <authorList>
            <person name="Jiang R.H."/>
            <person name="de Bruijn I."/>
            <person name="Haas B.J."/>
            <person name="Belmonte R."/>
            <person name="Lobach L."/>
            <person name="Christie J."/>
            <person name="van den Ackerveken G."/>
            <person name="Bottin A."/>
            <person name="Bulone V."/>
            <person name="Diaz-Moreno S.M."/>
            <person name="Dumas B."/>
            <person name="Fan L."/>
            <person name="Gaulin E."/>
            <person name="Govers F."/>
            <person name="Grenville-Briggs L.J."/>
            <person name="Horner N.R."/>
            <person name="Levin J.Z."/>
            <person name="Mammella M."/>
            <person name="Meijer H.J."/>
            <person name="Morris P."/>
            <person name="Nusbaum C."/>
            <person name="Oome S."/>
            <person name="Phillips A.J."/>
            <person name="van Rooyen D."/>
            <person name="Rzeszutek E."/>
            <person name="Saraiva M."/>
            <person name="Secombes C.J."/>
            <person name="Seidl M.F."/>
            <person name="Snel B."/>
            <person name="Stassen J.H."/>
            <person name="Sykes S."/>
            <person name="Tripathy S."/>
            <person name="van den Berg H."/>
            <person name="Vega-Arreguin J.C."/>
            <person name="Wawra S."/>
            <person name="Young S.K."/>
            <person name="Zeng Q."/>
            <person name="Dieguez-Uribeondo J."/>
            <person name="Russ C."/>
            <person name="Tyler B.M."/>
            <person name="van West P."/>
        </authorList>
    </citation>
    <scope>NUCLEOTIDE SEQUENCE [LARGE SCALE GENOMIC DNA]</scope>
    <source>
        <strain evidence="18 19">CBS 223.65</strain>
    </source>
</reference>
<dbReference type="PANTHER" id="PTHR12729:SF6">
    <property type="entry name" value="TRNA(HIS) GUANYLYLTRANSFERASE-RELATED"/>
    <property type="match status" value="1"/>
</dbReference>
<evidence type="ECO:0000256" key="13">
    <source>
        <dbReference type="PIRSR" id="PIRSR028980-1"/>
    </source>
</evidence>
<comment type="catalytic activity">
    <reaction evidence="11 12">
        <text>a 5'-end ribonucleotide-tRNA(His) + GTP + ATP + H2O = a 5'-end phospho-guanosine-ribonucleotide-tRNA(His) + AMP + 2 diphosphate + H(+)</text>
        <dbReference type="Rhea" id="RHEA:54564"/>
        <dbReference type="Rhea" id="RHEA-COMP:14193"/>
        <dbReference type="Rhea" id="RHEA-COMP:14917"/>
        <dbReference type="ChEBI" id="CHEBI:15377"/>
        <dbReference type="ChEBI" id="CHEBI:15378"/>
        <dbReference type="ChEBI" id="CHEBI:30616"/>
        <dbReference type="ChEBI" id="CHEBI:33019"/>
        <dbReference type="ChEBI" id="CHEBI:37565"/>
        <dbReference type="ChEBI" id="CHEBI:138282"/>
        <dbReference type="ChEBI" id="CHEBI:141847"/>
        <dbReference type="ChEBI" id="CHEBI:456215"/>
        <dbReference type="EC" id="2.7.7.79"/>
    </reaction>
</comment>
<feature type="binding site" evidence="13">
    <location>
        <begin position="29"/>
        <end position="34"/>
    </location>
    <ligand>
        <name>GTP</name>
        <dbReference type="ChEBI" id="CHEBI:37565"/>
    </ligand>
</feature>
<dbReference type="KEGG" id="spar:SPRG_05518"/>
<dbReference type="InterPro" id="IPR038469">
    <property type="entry name" value="tRNAHis_GuaTrfase_Thg1_sf"/>
</dbReference>
<evidence type="ECO:0000256" key="14">
    <source>
        <dbReference type="PIRSR" id="PIRSR028980-2"/>
    </source>
</evidence>
<keyword evidence="6 12" id="KW-0479">Metal-binding</keyword>
<dbReference type="STRING" id="695850.A0A067CRY2"/>
<comment type="similarity">
    <text evidence="1 12">Belongs to the tRNA(His) guanylyltransferase family.</text>
</comment>
<evidence type="ECO:0000259" key="16">
    <source>
        <dbReference type="Pfam" id="PF04446"/>
    </source>
</evidence>
<keyword evidence="15" id="KW-1133">Transmembrane helix</keyword>
<evidence type="ECO:0000256" key="1">
    <source>
        <dbReference type="ARBA" id="ARBA00010113"/>
    </source>
</evidence>
<feature type="transmembrane region" description="Helical" evidence="15">
    <location>
        <begin position="96"/>
        <end position="115"/>
    </location>
</feature>
<organism evidence="18 19">
    <name type="scientific">Saprolegnia parasitica (strain CBS 223.65)</name>
    <dbReference type="NCBI Taxonomy" id="695850"/>
    <lineage>
        <taxon>Eukaryota</taxon>
        <taxon>Sar</taxon>
        <taxon>Stramenopiles</taxon>
        <taxon>Oomycota</taxon>
        <taxon>Saprolegniomycetes</taxon>
        <taxon>Saprolegniales</taxon>
        <taxon>Saprolegniaceae</taxon>
        <taxon>Saprolegnia</taxon>
    </lineage>
</organism>
<evidence type="ECO:0000256" key="3">
    <source>
        <dbReference type="ARBA" id="ARBA00022679"/>
    </source>
</evidence>
<gene>
    <name evidence="18" type="ORF">SPRG_05518</name>
</gene>
<dbReference type="GO" id="GO:0006400">
    <property type="term" value="P:tRNA modification"/>
    <property type="evidence" value="ECO:0007669"/>
    <property type="project" value="UniProtKB-UniRule"/>
</dbReference>
<dbReference type="AlphaFoldDB" id="A0A067CRY2"/>
<protein>
    <recommendedName>
        <fullName evidence="2 12">tRNA(His) guanylyltransferase</fullName>
        <ecNumber evidence="2 12">2.7.7.79</ecNumber>
    </recommendedName>
    <alternativeName>
        <fullName evidence="10 12">tRNA-histidine guanylyltransferase</fullName>
    </alternativeName>
</protein>
<dbReference type="PIRSF" id="PIRSF028980">
    <property type="entry name" value="tRNAHis_guanylyltransferase"/>
    <property type="match status" value="1"/>
</dbReference>
<dbReference type="GeneID" id="24127910"/>
<feature type="domain" description="tRNAHis guanylyltransferase catalytic" evidence="16">
    <location>
        <begin position="6"/>
        <end position="135"/>
    </location>
</feature>
<dbReference type="Pfam" id="PF04446">
    <property type="entry name" value="Thg1"/>
    <property type="match status" value="1"/>
</dbReference>
<dbReference type="OrthoDB" id="62560at2759"/>
<evidence type="ECO:0000256" key="6">
    <source>
        <dbReference type="ARBA" id="ARBA00022723"/>
    </source>
</evidence>
<evidence type="ECO:0000256" key="15">
    <source>
        <dbReference type="SAM" id="Phobius"/>
    </source>
</evidence>
<name>A0A067CRY2_SAPPC</name>
<dbReference type="GO" id="GO:0005525">
    <property type="term" value="F:GTP binding"/>
    <property type="evidence" value="ECO:0007669"/>
    <property type="project" value="UniProtKB-UniRule"/>
</dbReference>
<evidence type="ECO:0000256" key="7">
    <source>
        <dbReference type="ARBA" id="ARBA00022741"/>
    </source>
</evidence>
<feature type="binding site" evidence="14">
    <location>
        <position position="30"/>
    </location>
    <ligand>
        <name>Mg(2+)</name>
        <dbReference type="ChEBI" id="CHEBI:18420"/>
        <label>1</label>
        <note>catalytic</note>
    </ligand>
</feature>
<feature type="domain" description="Thg1 C-terminal" evidence="17">
    <location>
        <begin position="138"/>
        <end position="217"/>
    </location>
</feature>
<dbReference type="VEuPathDB" id="FungiDB:SPRG_05518"/>
<dbReference type="InterPro" id="IPR024956">
    <property type="entry name" value="tRNAHis_GuaTrfase_cat"/>
</dbReference>
<evidence type="ECO:0000256" key="8">
    <source>
        <dbReference type="ARBA" id="ARBA00022842"/>
    </source>
</evidence>
<dbReference type="InterPro" id="IPR025845">
    <property type="entry name" value="Thg1_C_dom"/>
</dbReference>
<dbReference type="GO" id="GO:0008193">
    <property type="term" value="F:tRNA guanylyltransferase activity"/>
    <property type="evidence" value="ECO:0007669"/>
    <property type="project" value="UniProtKB-UniRule"/>
</dbReference>
<dbReference type="EMBL" id="KK583205">
    <property type="protein sequence ID" value="KDO29562.1"/>
    <property type="molecule type" value="Genomic_DNA"/>
</dbReference>
<dbReference type="Gene3D" id="3.30.70.3000">
    <property type="match status" value="1"/>
</dbReference>
<dbReference type="InterPro" id="IPR007537">
    <property type="entry name" value="tRNAHis_GuaTrfase_Thg1"/>
</dbReference>
<evidence type="ECO:0000256" key="4">
    <source>
        <dbReference type="ARBA" id="ARBA00022694"/>
    </source>
</evidence>
<evidence type="ECO:0000313" key="19">
    <source>
        <dbReference type="Proteomes" id="UP000030745"/>
    </source>
</evidence>
<evidence type="ECO:0000259" key="17">
    <source>
        <dbReference type="Pfam" id="PF14413"/>
    </source>
</evidence>